<feature type="compositionally biased region" description="Polar residues" evidence="1">
    <location>
        <begin position="358"/>
        <end position="368"/>
    </location>
</feature>
<sequence length="502" mass="53535">MQPPGTLVRSRQQISLDDFDYGFVDYDRPRRRTQDDTLAGHLTPDTFTVLPPLPPPTPSPPPAPRPYRLSSPTRRQRKASFVIIKTPESQLPGSARSIRVPSPGESRKLPPPGKSRIPRSQPVSREPSPARNRSVTQQRRASVSQIKTLPPRSKPSSPKNGRKISVKKQRDNSTAKSPVTGEKDAQPSPSRIPRPPAARGRKSPAPSREQSPARKNSKVVNQKKGASPAVNRQQTVLRKNSNLKPLSGKPPLPPASKGKQAAAGVNKTNPMPEARSKPGANKSKTSAPLHSEPTKTESKPVTEKTTSVTEDSSKVESESSKNTSKPEAESSKDSAGSNKSLETRTYVNPTMASAPATFAQTTSNPNEETATSITSAPPMPAPSSVVTPDTSTTLVSTTTAPTLELAKPSSEPYPVGPTKSSSDEIETSAMPDKSAEAVAESMESVRSSDSVVTVRAASSPRLKKKTIADDVATSEAVIKGDPDLESLSPNTNHIQQQDSSPG</sequence>
<dbReference type="AlphaFoldDB" id="A0A067R5C7"/>
<dbReference type="OMA" id="SHKSEPK"/>
<keyword evidence="3" id="KW-1185">Reference proteome</keyword>
<name>A0A067R5C7_ZOONE</name>
<feature type="compositionally biased region" description="Polar residues" evidence="1">
    <location>
        <begin position="208"/>
        <end position="220"/>
    </location>
</feature>
<feature type="compositionally biased region" description="Basic and acidic residues" evidence="1">
    <location>
        <begin position="26"/>
        <end position="35"/>
    </location>
</feature>
<feature type="compositionally biased region" description="Low complexity" evidence="1">
    <location>
        <begin position="369"/>
        <end position="403"/>
    </location>
</feature>
<feature type="compositionally biased region" description="Basic and acidic residues" evidence="1">
    <location>
        <begin position="311"/>
        <end position="332"/>
    </location>
</feature>
<feature type="compositionally biased region" description="Polar residues" evidence="1">
    <location>
        <begin position="333"/>
        <end position="351"/>
    </location>
</feature>
<reference evidence="2 3" key="1">
    <citation type="journal article" date="2014" name="Nat. Commun.">
        <title>Molecular traces of alternative social organization in a termite genome.</title>
        <authorList>
            <person name="Terrapon N."/>
            <person name="Li C."/>
            <person name="Robertson H.M."/>
            <person name="Ji L."/>
            <person name="Meng X."/>
            <person name="Booth W."/>
            <person name="Chen Z."/>
            <person name="Childers C.P."/>
            <person name="Glastad K.M."/>
            <person name="Gokhale K."/>
            <person name="Gowin J."/>
            <person name="Gronenberg W."/>
            <person name="Hermansen R.A."/>
            <person name="Hu H."/>
            <person name="Hunt B.G."/>
            <person name="Huylmans A.K."/>
            <person name="Khalil S.M."/>
            <person name="Mitchell R.D."/>
            <person name="Munoz-Torres M.C."/>
            <person name="Mustard J.A."/>
            <person name="Pan H."/>
            <person name="Reese J.T."/>
            <person name="Scharf M.E."/>
            <person name="Sun F."/>
            <person name="Vogel H."/>
            <person name="Xiao J."/>
            <person name="Yang W."/>
            <person name="Yang Z."/>
            <person name="Yang Z."/>
            <person name="Zhou J."/>
            <person name="Zhu J."/>
            <person name="Brent C.S."/>
            <person name="Elsik C.G."/>
            <person name="Goodisman M.A."/>
            <person name="Liberles D.A."/>
            <person name="Roe R.M."/>
            <person name="Vargo E.L."/>
            <person name="Vilcinskas A."/>
            <person name="Wang J."/>
            <person name="Bornberg-Bauer E."/>
            <person name="Korb J."/>
            <person name="Zhang G."/>
            <person name="Liebig J."/>
        </authorList>
    </citation>
    <scope>NUCLEOTIDE SEQUENCE [LARGE SCALE GENOMIC DNA]</scope>
    <source>
        <tissue evidence="2">Whole organism</tissue>
    </source>
</reference>
<organism evidence="2 3">
    <name type="scientific">Zootermopsis nevadensis</name>
    <name type="common">Dampwood termite</name>
    <dbReference type="NCBI Taxonomy" id="136037"/>
    <lineage>
        <taxon>Eukaryota</taxon>
        <taxon>Metazoa</taxon>
        <taxon>Ecdysozoa</taxon>
        <taxon>Arthropoda</taxon>
        <taxon>Hexapoda</taxon>
        <taxon>Insecta</taxon>
        <taxon>Pterygota</taxon>
        <taxon>Neoptera</taxon>
        <taxon>Polyneoptera</taxon>
        <taxon>Dictyoptera</taxon>
        <taxon>Blattodea</taxon>
        <taxon>Blattoidea</taxon>
        <taxon>Termitoidae</taxon>
        <taxon>Termopsidae</taxon>
        <taxon>Zootermopsis</taxon>
    </lineage>
</organism>
<accession>A0A067R5C7</accession>
<dbReference type="EMBL" id="KK852954">
    <property type="protein sequence ID" value="KDR13301.1"/>
    <property type="molecule type" value="Genomic_DNA"/>
</dbReference>
<feature type="compositionally biased region" description="Polar residues" evidence="1">
    <location>
        <begin position="131"/>
        <end position="147"/>
    </location>
</feature>
<feature type="compositionally biased region" description="Polar residues" evidence="1">
    <location>
        <begin position="230"/>
        <end position="242"/>
    </location>
</feature>
<feature type="compositionally biased region" description="Polar residues" evidence="1">
    <location>
        <begin position="487"/>
        <end position="502"/>
    </location>
</feature>
<proteinExistence type="predicted"/>
<evidence type="ECO:0000313" key="3">
    <source>
        <dbReference type="Proteomes" id="UP000027135"/>
    </source>
</evidence>
<feature type="region of interest" description="Disordered" evidence="1">
    <location>
        <begin position="26"/>
        <end position="502"/>
    </location>
</feature>
<feature type="compositionally biased region" description="Low complexity" evidence="1">
    <location>
        <begin position="444"/>
        <end position="459"/>
    </location>
</feature>
<feature type="compositionally biased region" description="Basic and acidic residues" evidence="1">
    <location>
        <begin position="292"/>
        <end position="302"/>
    </location>
</feature>
<evidence type="ECO:0000313" key="2">
    <source>
        <dbReference type="EMBL" id="KDR13301.1"/>
    </source>
</evidence>
<evidence type="ECO:0000256" key="1">
    <source>
        <dbReference type="SAM" id="MobiDB-lite"/>
    </source>
</evidence>
<gene>
    <name evidence="2" type="ORF">L798_12232</name>
</gene>
<dbReference type="Proteomes" id="UP000027135">
    <property type="component" value="Unassembled WGS sequence"/>
</dbReference>
<dbReference type="InParanoid" id="A0A067R5C7"/>
<protein>
    <submittedName>
        <fullName evidence="2">Uncharacterized protein</fullName>
    </submittedName>
</protein>
<feature type="compositionally biased region" description="Pro residues" evidence="1">
    <location>
        <begin position="51"/>
        <end position="65"/>
    </location>
</feature>